<comment type="caution">
    <text evidence="1">The sequence shown here is derived from an EMBL/GenBank/DDBJ whole genome shotgun (WGS) entry which is preliminary data.</text>
</comment>
<sequence>MGFGAQIWDGDGKSWIDVVQPSWVLDIRSKIHGDGVIKYAINTSLFKLNVVVVSDCNGEYIQKTEYSINGGEITYSAASESTFIVFMEAR</sequence>
<proteinExistence type="predicted"/>
<evidence type="ECO:0000313" key="1">
    <source>
        <dbReference type="EMBL" id="HAU4357210.1"/>
    </source>
</evidence>
<accession>A0AAD3YPK1</accession>
<keyword evidence="3" id="KW-1185">Reference proteome</keyword>
<reference evidence="1" key="1">
    <citation type="journal article" date="2018" name="Genome Biol.">
        <title>SKESA: strategic k-mer extension for scrupulous assemblies.</title>
        <authorList>
            <person name="Souvorov A."/>
            <person name="Agarwala R."/>
            <person name="Lipman D.J."/>
        </authorList>
    </citation>
    <scope>NUCLEOTIDE SEQUENCE</scope>
    <source>
        <strain evidence="1">AUSMDU00005748</strain>
    </source>
</reference>
<dbReference type="EMBL" id="JAGKON010000007">
    <property type="protein sequence ID" value="MBQ0599833.1"/>
    <property type="molecule type" value="Genomic_DNA"/>
</dbReference>
<dbReference type="EMBL" id="DACXIC010000013">
    <property type="protein sequence ID" value="HAU4357210.1"/>
    <property type="molecule type" value="Genomic_DNA"/>
</dbReference>
<dbReference type="AlphaFoldDB" id="A0AAD3YPK1"/>
<evidence type="ECO:0000313" key="2">
    <source>
        <dbReference type="EMBL" id="MBQ0599833.1"/>
    </source>
</evidence>
<reference evidence="2 3" key="3">
    <citation type="submission" date="2021-03" db="EMBL/GenBank/DDBJ databases">
        <authorList>
            <person name="Stanton E."/>
        </authorList>
    </citation>
    <scope>NUCLEOTIDE SEQUENCE [LARGE SCALE GENOMIC DNA]</scope>
    <source>
        <strain evidence="2 3">2020EL-00037</strain>
    </source>
</reference>
<organism evidence="1 4">
    <name type="scientific">Klebsiella oxytoca</name>
    <dbReference type="NCBI Taxonomy" id="571"/>
    <lineage>
        <taxon>Bacteria</taxon>
        <taxon>Pseudomonadati</taxon>
        <taxon>Pseudomonadota</taxon>
        <taxon>Gammaproteobacteria</taxon>
        <taxon>Enterobacterales</taxon>
        <taxon>Enterobacteriaceae</taxon>
        <taxon>Klebsiella/Raoultella group</taxon>
        <taxon>Klebsiella</taxon>
    </lineage>
</organism>
<name>A0AAD3YPK1_KLEOX</name>
<dbReference type="Proteomes" id="UP000673434">
    <property type="component" value="Unassembled WGS sequence"/>
</dbReference>
<protein>
    <submittedName>
        <fullName evidence="1">Uncharacterized protein</fullName>
    </submittedName>
</protein>
<gene>
    <name evidence="1" type="ORF">F6W21_12815</name>
    <name evidence="2" type="ORF">J7S78_08490</name>
</gene>
<reference evidence="1" key="2">
    <citation type="submission" date="2019-09" db="EMBL/GenBank/DDBJ databases">
        <authorList>
            <consortium name="NCBI Pathogen Detection Project"/>
        </authorList>
    </citation>
    <scope>NUCLEOTIDE SEQUENCE</scope>
    <source>
        <strain evidence="1">AUSMDU00005748</strain>
    </source>
</reference>
<dbReference type="RefSeq" id="WP_016807899.1">
    <property type="nucleotide sequence ID" value="NZ_CABGTQ010000002.1"/>
</dbReference>
<evidence type="ECO:0000313" key="4">
    <source>
        <dbReference type="Proteomes" id="UP000868497"/>
    </source>
</evidence>
<dbReference type="Proteomes" id="UP000868497">
    <property type="component" value="Unassembled WGS sequence"/>
</dbReference>
<evidence type="ECO:0000313" key="3">
    <source>
        <dbReference type="Proteomes" id="UP000673434"/>
    </source>
</evidence>